<feature type="compositionally biased region" description="Basic and acidic residues" evidence="3">
    <location>
        <begin position="1"/>
        <end position="11"/>
    </location>
</feature>
<feature type="region of interest" description="Disordered" evidence="3">
    <location>
        <begin position="601"/>
        <end position="662"/>
    </location>
</feature>
<accession>A0ABP0TFF2</accession>
<dbReference type="PANTHER" id="PTHR33101:SF6">
    <property type="entry name" value="ROP GUANINE NUCLEOTIDE EXCHANGE FACTOR 1"/>
    <property type="match status" value="1"/>
</dbReference>
<evidence type="ECO:0000259" key="4">
    <source>
        <dbReference type="PROSITE" id="PS51334"/>
    </source>
</evidence>
<name>A0ABP0TFF2_9BRYO</name>
<dbReference type="PANTHER" id="PTHR33101">
    <property type="entry name" value="ROP GUANINE NUCLEOTIDE EXCHANGE FACTOR 1"/>
    <property type="match status" value="1"/>
</dbReference>
<evidence type="ECO:0000256" key="2">
    <source>
        <dbReference type="PROSITE-ProRule" id="PRU00663"/>
    </source>
</evidence>
<evidence type="ECO:0000256" key="3">
    <source>
        <dbReference type="SAM" id="MobiDB-lite"/>
    </source>
</evidence>
<proteinExistence type="predicted"/>
<gene>
    <name evidence="5" type="ORF">CSSPTR1EN2_LOCUS2628</name>
</gene>
<dbReference type="Pfam" id="PF03759">
    <property type="entry name" value="PRONE"/>
    <property type="match status" value="1"/>
</dbReference>
<dbReference type="InterPro" id="IPR038937">
    <property type="entry name" value="RopGEF"/>
</dbReference>
<evidence type="ECO:0000256" key="1">
    <source>
        <dbReference type="ARBA" id="ARBA00022658"/>
    </source>
</evidence>
<dbReference type="InterPro" id="IPR005512">
    <property type="entry name" value="PRONE_dom"/>
</dbReference>
<keyword evidence="1 2" id="KW-0344">Guanine-nucleotide releasing factor</keyword>
<dbReference type="Proteomes" id="UP001497512">
    <property type="component" value="Chromosome 10"/>
</dbReference>
<protein>
    <recommendedName>
        <fullName evidence="4">PRONE domain-containing protein</fullName>
    </recommendedName>
</protein>
<dbReference type="EMBL" id="OZ019902">
    <property type="protein sequence ID" value="CAK9194642.1"/>
    <property type="molecule type" value="Genomic_DNA"/>
</dbReference>
<evidence type="ECO:0000313" key="5">
    <source>
        <dbReference type="EMBL" id="CAK9194642.1"/>
    </source>
</evidence>
<feature type="region of interest" description="Disordered" evidence="3">
    <location>
        <begin position="1"/>
        <end position="41"/>
    </location>
</feature>
<organism evidence="5 6">
    <name type="scientific">Sphagnum troendelagicum</name>
    <dbReference type="NCBI Taxonomy" id="128251"/>
    <lineage>
        <taxon>Eukaryota</taxon>
        <taxon>Viridiplantae</taxon>
        <taxon>Streptophyta</taxon>
        <taxon>Embryophyta</taxon>
        <taxon>Bryophyta</taxon>
        <taxon>Sphagnophytina</taxon>
        <taxon>Sphagnopsida</taxon>
        <taxon>Sphagnales</taxon>
        <taxon>Sphagnaceae</taxon>
        <taxon>Sphagnum</taxon>
    </lineage>
</organism>
<keyword evidence="6" id="KW-1185">Reference proteome</keyword>
<feature type="compositionally biased region" description="Polar residues" evidence="3">
    <location>
        <begin position="625"/>
        <end position="656"/>
    </location>
</feature>
<reference evidence="5" key="1">
    <citation type="submission" date="2024-02" db="EMBL/GenBank/DDBJ databases">
        <authorList>
            <consortium name="ELIXIR-Norway"/>
            <consortium name="Elixir Norway"/>
        </authorList>
    </citation>
    <scope>NUCLEOTIDE SEQUENCE</scope>
</reference>
<feature type="domain" description="PRONE" evidence="4">
    <location>
        <begin position="216"/>
        <end position="601"/>
    </location>
</feature>
<evidence type="ECO:0000313" key="6">
    <source>
        <dbReference type="Proteomes" id="UP001497512"/>
    </source>
</evidence>
<sequence length="723" mass="80404">MDQRASEERDGSIAVVHGTRLRRRGGGAGGERRGGRGPPPFFGSSSLMRLFRLFTCTKGLRVWHRLSSPSPPHHHHHHPHPPPPPRVCGAPANMAVTCCADFYFLARIKHMCVRSRSGSERDLMDVAASSEDRYEFSMDGASSGLSMDGLSLDLLGDGALNFSTLCGEDHVGSSSRGSSSSLGWPLAKMERFSMDPSPASSNGTSARHTYMWEEKRDRRDTELAEVEMMKEKFAKLLLGEDMSGGAKGVCTAMAISNAITNLSASVFGQLWRLEPLASERRVMWQREMEWLLSVSDYIVELVPTRQRFPDGSTLEVMVSRPRSDLHLNLPALRKLDNMLLDSLDSYHETEFWYVDHEILVGAKNNQLDSRDFLQRQEEKWWLPTPKVPVSGLSEDSRKKLHHQRDATSQILKAAMAINTQVLSDMEVPDSYLNSILKNERSSIGDLLYRNMASDNFSAEVFLSTLDTSDEHNILDVANQLETAMLIIREQTHLKQEQLWVKETKFNPKAAWGKIREFVGDVDRRVLLADRAESVLVGLKQRVPGLPQTTLDTNKIQFNRDIGQSILESYSRVLESLAFNIIARVDDVLYADDQVVRSLLPPVTPGGDCITNSHPSHNRSDSSSNTQLTAHSTPYATPFLSPSASPTRPNVTSSPPHENTKGARTLITSLDKALSQKTGGESLDCKGAQESLKLLKVHLEATKPWTYAGNLENSNALHSPPGRD</sequence>
<dbReference type="Gene3D" id="1.20.58.2010">
    <property type="entry name" value="PRONE domain, subdomain 1"/>
    <property type="match status" value="2"/>
</dbReference>
<dbReference type="PROSITE" id="PS51334">
    <property type="entry name" value="PRONE"/>
    <property type="match status" value="1"/>
</dbReference>